<evidence type="ECO:0000256" key="10">
    <source>
        <dbReference type="ARBA" id="ARBA00031800"/>
    </source>
</evidence>
<dbReference type="Pfam" id="PF21680">
    <property type="entry name" value="GIDA_C_1st"/>
    <property type="match status" value="1"/>
</dbReference>
<dbReference type="OrthoDB" id="9815560at2"/>
<keyword evidence="14" id="KW-1185">Reference proteome</keyword>
<dbReference type="Gene3D" id="3.50.50.60">
    <property type="entry name" value="FAD/NAD(P)-binding domain"/>
    <property type="match status" value="2"/>
</dbReference>
<keyword evidence="7 11" id="KW-0274">FAD</keyword>
<dbReference type="FunFam" id="3.50.50.60:FF:000002">
    <property type="entry name" value="tRNA uridine 5-carboxymethylaminomethyl modification enzyme MnmG"/>
    <property type="match status" value="1"/>
</dbReference>
<dbReference type="Pfam" id="PF01134">
    <property type="entry name" value="GIDA"/>
    <property type="match status" value="1"/>
</dbReference>
<dbReference type="InterPro" id="IPR036188">
    <property type="entry name" value="FAD/NAD-bd_sf"/>
</dbReference>
<keyword evidence="5 11" id="KW-0285">Flavoprotein</keyword>
<keyword evidence="6 11" id="KW-0819">tRNA processing</keyword>
<dbReference type="InterPro" id="IPR047001">
    <property type="entry name" value="MnmG_C_subdom"/>
</dbReference>
<name>H0UMP8_9BACT</name>
<dbReference type="InterPro" id="IPR026904">
    <property type="entry name" value="MnmG_C"/>
</dbReference>
<evidence type="ECO:0000256" key="11">
    <source>
        <dbReference type="HAMAP-Rule" id="MF_00129"/>
    </source>
</evidence>
<dbReference type="eggNOG" id="COG0445">
    <property type="taxonomic scope" value="Bacteria"/>
</dbReference>
<evidence type="ECO:0000256" key="5">
    <source>
        <dbReference type="ARBA" id="ARBA00022630"/>
    </source>
</evidence>
<evidence type="ECO:0000256" key="2">
    <source>
        <dbReference type="ARBA" id="ARBA00003717"/>
    </source>
</evidence>
<accession>H0UMP8</accession>
<dbReference type="PROSITE" id="PS01280">
    <property type="entry name" value="GIDA_1"/>
    <property type="match status" value="1"/>
</dbReference>
<dbReference type="PANTHER" id="PTHR11806">
    <property type="entry name" value="GLUCOSE INHIBITED DIVISION PROTEIN A"/>
    <property type="match status" value="1"/>
</dbReference>
<feature type="domain" description="tRNA uridine 5-carboxymethylaminomethyl modification enzyme C-terminal subdomain" evidence="12">
    <location>
        <begin position="545"/>
        <end position="616"/>
    </location>
</feature>
<dbReference type="GO" id="GO:0002098">
    <property type="term" value="P:tRNA wobble uridine modification"/>
    <property type="evidence" value="ECO:0007669"/>
    <property type="project" value="InterPro"/>
</dbReference>
<evidence type="ECO:0000256" key="1">
    <source>
        <dbReference type="ARBA" id="ARBA00001974"/>
    </source>
</evidence>
<dbReference type="InterPro" id="IPR020595">
    <property type="entry name" value="MnmG-rel_CS"/>
</dbReference>
<comment type="subunit">
    <text evidence="9 11">Homodimer. Heterotetramer of two MnmE and two MnmG subunits.</text>
</comment>
<dbReference type="HAMAP" id="MF_00129">
    <property type="entry name" value="MnmG_GidA"/>
    <property type="match status" value="1"/>
</dbReference>
<protein>
    <recommendedName>
        <fullName evidence="4 11">tRNA uridine 5-carboxymethylaminomethyl modification enzyme MnmG</fullName>
    </recommendedName>
    <alternativeName>
        <fullName evidence="10 11">Glucose-inhibited division protein A</fullName>
    </alternativeName>
</protein>
<evidence type="ECO:0000313" key="13">
    <source>
        <dbReference type="EMBL" id="EHM09193.1"/>
    </source>
</evidence>
<comment type="caution">
    <text evidence="11">Lacks conserved residue(s) required for the propagation of feature annotation.</text>
</comment>
<gene>
    <name evidence="11" type="primary">mnmG</name>
    <name evidence="11" type="synonym">gidA</name>
    <name evidence="13" type="ORF">TheveDRAFT_0004</name>
</gene>
<dbReference type="GO" id="GO:0030488">
    <property type="term" value="P:tRNA methylation"/>
    <property type="evidence" value="ECO:0007669"/>
    <property type="project" value="TreeGrafter"/>
</dbReference>
<dbReference type="STRING" id="926567.TheveDRAFT_0004"/>
<sequence length="628" mass="69646">MNAGFEDWYPVVVLGGGHGGCEAALASARMGVPTLLLNMNLENTALMACNPSIGGPAKGHLTREVDAMGGFQALAADMSALQVRWLNTSKGPAVRTLRVQCDMWDFHRAYRTKVESQENLQVLQAEGVDIWVEDGAVRGVRTSLGNVIGCRSLVLALGTYTGAAVYVGLNRFEAGPMGNLGSYRIAESLKGLGLRMGRLKTGTPPRIHKDTVDWGSIPLQEGEAEPCAMSIFSAPRVVEGFKCGCTRTSLETHRIIETSLDRSPLYTGMIQGKGPRYCPSIEDKVVRFPHRESHPVFLEPVSRCSNEVYVQNMSTSLPYDVQVRMIRTLPGCERARILKPGYAIEYFFVDPTQLEPWLEVRSVRGLFLAGQINGTSGYEEAAAQGLLAGANGALYAMDSEDRLVLGRHEAYAGVLVDDLVTKGTWEPYRMLTSRCEHRLRLRHDNPDLRLSERARSLGLLGDQEWRVVLSRKAERDRIREALRGTTVHPTDRVRELLMSIGSSPIEEPVKAIELARRPEVLWEHLSEITGIPGDLEAGYHVVVEEKYRGYVEREERHVERLKGLEGLPIPDDLDYDRVEGLLSESREKLKAVRPRTLGQAGRISGVTPADLQVLWMNLLQRRGGGKSR</sequence>
<comment type="cofactor">
    <cofactor evidence="1 11">
        <name>FAD</name>
        <dbReference type="ChEBI" id="CHEBI:57692"/>
    </cofactor>
</comment>
<dbReference type="InterPro" id="IPR002218">
    <property type="entry name" value="MnmG-rel"/>
</dbReference>
<keyword evidence="11" id="KW-0963">Cytoplasm</keyword>
<dbReference type="AlphaFoldDB" id="H0UMP8"/>
<dbReference type="InterPro" id="IPR049312">
    <property type="entry name" value="GIDA_C_N"/>
</dbReference>
<keyword evidence="8 11" id="KW-0520">NAD</keyword>
<comment type="similarity">
    <text evidence="3 11">Belongs to the MnmG family.</text>
</comment>
<comment type="function">
    <text evidence="2 11">NAD-binding protein involved in the addition of a carboxymethylaminomethyl (cmnm) group at the wobble position (U34) of certain tRNAs, forming tRNA-cmnm(5)s(2)U34.</text>
</comment>
<evidence type="ECO:0000256" key="9">
    <source>
        <dbReference type="ARBA" id="ARBA00025948"/>
    </source>
</evidence>
<proteinExistence type="inferred from homology"/>
<dbReference type="GO" id="GO:0050660">
    <property type="term" value="F:flavin adenine dinucleotide binding"/>
    <property type="evidence" value="ECO:0007669"/>
    <property type="project" value="UniProtKB-UniRule"/>
</dbReference>
<dbReference type="InterPro" id="IPR004416">
    <property type="entry name" value="MnmG"/>
</dbReference>
<dbReference type="NCBIfam" id="TIGR00136">
    <property type="entry name" value="mnmG_gidA"/>
    <property type="match status" value="1"/>
</dbReference>
<reference evidence="13 14" key="1">
    <citation type="submission" date="2011-10" db="EMBL/GenBank/DDBJ databases">
        <title>The Noncontiguous Finished genome of Thermanaerovibrio velox DSM 12556.</title>
        <authorList>
            <consortium name="US DOE Joint Genome Institute (JGI-PGF)"/>
            <person name="Lucas S."/>
            <person name="Copeland A."/>
            <person name="Lapidus A."/>
            <person name="Glavina del Rio T."/>
            <person name="Dalin E."/>
            <person name="Tice H."/>
            <person name="Bruce D."/>
            <person name="Goodwin L."/>
            <person name="Pitluck S."/>
            <person name="Peters L."/>
            <person name="Mikhailova N."/>
            <person name="Teshima H."/>
            <person name="Kyrpides N."/>
            <person name="Mavromatis K."/>
            <person name="Ivanova N."/>
            <person name="Markowitz V."/>
            <person name="Cheng J.-F."/>
            <person name="Hugenholtz P."/>
            <person name="Woyke T."/>
            <person name="Wu D."/>
            <person name="Spring S."/>
            <person name="Brambilla E.-M."/>
            <person name="Klenk H.-P."/>
            <person name="Eisen J.A."/>
        </authorList>
    </citation>
    <scope>NUCLEOTIDE SEQUENCE [LARGE SCALE GENOMIC DNA]</scope>
    <source>
        <strain evidence="13 14">DSM 12556</strain>
    </source>
</reference>
<comment type="subcellular location">
    <subcellularLocation>
        <location evidence="11">Cytoplasm</location>
    </subcellularLocation>
</comment>
<evidence type="ECO:0000256" key="8">
    <source>
        <dbReference type="ARBA" id="ARBA00023027"/>
    </source>
</evidence>
<dbReference type="SMART" id="SM01228">
    <property type="entry name" value="GIDA_assoc_3"/>
    <property type="match status" value="1"/>
</dbReference>
<dbReference type="SUPFAM" id="SSF51905">
    <property type="entry name" value="FAD/NAD(P)-binding domain"/>
    <property type="match status" value="1"/>
</dbReference>
<dbReference type="Pfam" id="PF13932">
    <property type="entry name" value="SAM_GIDA_C"/>
    <property type="match status" value="1"/>
</dbReference>
<dbReference type="EMBL" id="CM001377">
    <property type="protein sequence ID" value="EHM09193.1"/>
    <property type="molecule type" value="Genomic_DNA"/>
</dbReference>
<dbReference type="Gene3D" id="1.10.10.1800">
    <property type="entry name" value="tRNA uridine 5-carboxymethylaminomethyl modification enzyme MnmG/GidA"/>
    <property type="match status" value="1"/>
</dbReference>
<evidence type="ECO:0000259" key="12">
    <source>
        <dbReference type="SMART" id="SM01228"/>
    </source>
</evidence>
<evidence type="ECO:0000313" key="14">
    <source>
        <dbReference type="Proteomes" id="UP000005730"/>
    </source>
</evidence>
<organism evidence="13 14">
    <name type="scientific">Thermanaerovibrio velox DSM 12556</name>
    <dbReference type="NCBI Taxonomy" id="926567"/>
    <lineage>
        <taxon>Bacteria</taxon>
        <taxon>Thermotogati</taxon>
        <taxon>Synergistota</taxon>
        <taxon>Synergistia</taxon>
        <taxon>Synergistales</taxon>
        <taxon>Synergistaceae</taxon>
        <taxon>Thermanaerovibrio</taxon>
    </lineage>
</organism>
<dbReference type="GO" id="GO:0005829">
    <property type="term" value="C:cytosol"/>
    <property type="evidence" value="ECO:0007669"/>
    <property type="project" value="TreeGrafter"/>
</dbReference>
<evidence type="ECO:0000256" key="3">
    <source>
        <dbReference type="ARBA" id="ARBA00007653"/>
    </source>
</evidence>
<dbReference type="HOGENOM" id="CLU_007831_2_2_0"/>
<dbReference type="RefSeq" id="WP_006582684.1">
    <property type="nucleotide sequence ID" value="NZ_CM001377.1"/>
</dbReference>
<dbReference type="InterPro" id="IPR044920">
    <property type="entry name" value="MnmG_C_subdom_sf"/>
</dbReference>
<dbReference type="Proteomes" id="UP000005730">
    <property type="component" value="Chromosome"/>
</dbReference>
<evidence type="ECO:0000256" key="7">
    <source>
        <dbReference type="ARBA" id="ARBA00022827"/>
    </source>
</evidence>
<dbReference type="PANTHER" id="PTHR11806:SF0">
    <property type="entry name" value="PROTEIN MTO1 HOMOLOG, MITOCHONDRIAL"/>
    <property type="match status" value="1"/>
</dbReference>
<dbReference type="Gene3D" id="1.10.150.570">
    <property type="entry name" value="GidA associated domain, C-terminal subdomain"/>
    <property type="match status" value="1"/>
</dbReference>
<evidence type="ECO:0000256" key="4">
    <source>
        <dbReference type="ARBA" id="ARBA00020461"/>
    </source>
</evidence>
<dbReference type="FunFam" id="1.10.150.570:FF:000001">
    <property type="entry name" value="tRNA uridine 5-carboxymethylaminomethyl modification enzyme MnmG"/>
    <property type="match status" value="1"/>
</dbReference>
<dbReference type="InterPro" id="IPR040131">
    <property type="entry name" value="MnmG_N"/>
</dbReference>
<evidence type="ECO:0000256" key="6">
    <source>
        <dbReference type="ARBA" id="ARBA00022694"/>
    </source>
</evidence>
<feature type="binding site" evidence="11">
    <location>
        <begin position="274"/>
        <end position="288"/>
    </location>
    <ligand>
        <name>NAD(+)</name>
        <dbReference type="ChEBI" id="CHEBI:57540"/>
    </ligand>
</feature>